<feature type="transmembrane region" description="Helical" evidence="1">
    <location>
        <begin position="12"/>
        <end position="40"/>
    </location>
</feature>
<keyword evidence="3" id="KW-1185">Reference proteome</keyword>
<dbReference type="OrthoDB" id="6147748at2759"/>
<dbReference type="EMBL" id="NEDP02001613">
    <property type="protein sequence ID" value="OWF52873.1"/>
    <property type="molecule type" value="Genomic_DNA"/>
</dbReference>
<evidence type="ECO:0000313" key="3">
    <source>
        <dbReference type="Proteomes" id="UP000242188"/>
    </source>
</evidence>
<keyword evidence="1" id="KW-0472">Membrane</keyword>
<reference evidence="2 3" key="1">
    <citation type="journal article" date="2017" name="Nat. Ecol. Evol.">
        <title>Scallop genome provides insights into evolution of bilaterian karyotype and development.</title>
        <authorList>
            <person name="Wang S."/>
            <person name="Zhang J."/>
            <person name="Jiao W."/>
            <person name="Li J."/>
            <person name="Xun X."/>
            <person name="Sun Y."/>
            <person name="Guo X."/>
            <person name="Huan P."/>
            <person name="Dong B."/>
            <person name="Zhang L."/>
            <person name="Hu X."/>
            <person name="Sun X."/>
            <person name="Wang J."/>
            <person name="Zhao C."/>
            <person name="Wang Y."/>
            <person name="Wang D."/>
            <person name="Huang X."/>
            <person name="Wang R."/>
            <person name="Lv J."/>
            <person name="Li Y."/>
            <person name="Zhang Z."/>
            <person name="Liu B."/>
            <person name="Lu W."/>
            <person name="Hui Y."/>
            <person name="Liang J."/>
            <person name="Zhou Z."/>
            <person name="Hou R."/>
            <person name="Li X."/>
            <person name="Liu Y."/>
            <person name="Li H."/>
            <person name="Ning X."/>
            <person name="Lin Y."/>
            <person name="Zhao L."/>
            <person name="Xing Q."/>
            <person name="Dou J."/>
            <person name="Li Y."/>
            <person name="Mao J."/>
            <person name="Guo H."/>
            <person name="Dou H."/>
            <person name="Li T."/>
            <person name="Mu C."/>
            <person name="Jiang W."/>
            <person name="Fu Q."/>
            <person name="Fu X."/>
            <person name="Miao Y."/>
            <person name="Liu J."/>
            <person name="Yu Q."/>
            <person name="Li R."/>
            <person name="Liao H."/>
            <person name="Li X."/>
            <person name="Kong Y."/>
            <person name="Jiang Z."/>
            <person name="Chourrout D."/>
            <person name="Li R."/>
            <person name="Bao Z."/>
        </authorList>
    </citation>
    <scope>NUCLEOTIDE SEQUENCE [LARGE SCALE GENOMIC DNA]</scope>
    <source>
        <strain evidence="2 3">PY_sf001</strain>
    </source>
</reference>
<keyword evidence="1" id="KW-0812">Transmembrane</keyword>
<organism evidence="2 3">
    <name type="scientific">Mizuhopecten yessoensis</name>
    <name type="common">Japanese scallop</name>
    <name type="synonym">Patinopecten yessoensis</name>
    <dbReference type="NCBI Taxonomy" id="6573"/>
    <lineage>
        <taxon>Eukaryota</taxon>
        <taxon>Metazoa</taxon>
        <taxon>Spiralia</taxon>
        <taxon>Lophotrochozoa</taxon>
        <taxon>Mollusca</taxon>
        <taxon>Bivalvia</taxon>
        <taxon>Autobranchia</taxon>
        <taxon>Pteriomorphia</taxon>
        <taxon>Pectinida</taxon>
        <taxon>Pectinoidea</taxon>
        <taxon>Pectinidae</taxon>
        <taxon>Mizuhopecten</taxon>
    </lineage>
</organism>
<proteinExistence type="predicted"/>
<sequence>MSVFGVPVTGIFLFSIFFPSATQLSVMLGGVVSGCLMFWINMGSAFNVKYHPALQFAPTDQCVNITLVNVTAPVINDVINRSAEDGGFGQSLLVQFWGQNMSLST</sequence>
<protein>
    <recommendedName>
        <fullName evidence="4">Sodium-coupled monocarboxylate transporter 1</fullName>
    </recommendedName>
</protein>
<evidence type="ECO:0000256" key="1">
    <source>
        <dbReference type="SAM" id="Phobius"/>
    </source>
</evidence>
<dbReference type="Proteomes" id="UP000242188">
    <property type="component" value="Unassembled WGS sequence"/>
</dbReference>
<gene>
    <name evidence="2" type="ORF">KP79_PYT12864</name>
</gene>
<evidence type="ECO:0008006" key="4">
    <source>
        <dbReference type="Google" id="ProtNLM"/>
    </source>
</evidence>
<accession>A0A210QVT9</accession>
<evidence type="ECO:0000313" key="2">
    <source>
        <dbReference type="EMBL" id="OWF52873.1"/>
    </source>
</evidence>
<name>A0A210QVT9_MIZYE</name>
<keyword evidence="1" id="KW-1133">Transmembrane helix</keyword>
<comment type="caution">
    <text evidence="2">The sequence shown here is derived from an EMBL/GenBank/DDBJ whole genome shotgun (WGS) entry which is preliminary data.</text>
</comment>
<dbReference type="AlphaFoldDB" id="A0A210QVT9"/>